<protein>
    <recommendedName>
        <fullName evidence="5">DUF4412 domain-containing protein</fullName>
    </recommendedName>
</protein>
<keyword evidence="2" id="KW-0732">Signal</keyword>
<dbReference type="OrthoDB" id="7268862at2"/>
<dbReference type="AlphaFoldDB" id="A0A4Y6V644"/>
<dbReference type="EMBL" id="CP032485">
    <property type="protein sequence ID" value="QDH24338.1"/>
    <property type="molecule type" value="Genomic_DNA"/>
</dbReference>
<feature type="region of interest" description="Disordered" evidence="1">
    <location>
        <begin position="220"/>
        <end position="282"/>
    </location>
</feature>
<feature type="signal peptide" evidence="2">
    <location>
        <begin position="1"/>
        <end position="34"/>
    </location>
</feature>
<dbReference type="KEGG" id="ntn:D5366_02640"/>
<feature type="compositionally biased region" description="Polar residues" evidence="1">
    <location>
        <begin position="252"/>
        <end position="268"/>
    </location>
</feature>
<accession>A0A4Y6V644</accession>
<dbReference type="RefSeq" id="WP_141492175.1">
    <property type="nucleotide sequence ID" value="NZ_CP032485.1"/>
</dbReference>
<keyword evidence="4" id="KW-1185">Reference proteome</keyword>
<dbReference type="Proteomes" id="UP000317214">
    <property type="component" value="Chromosome"/>
</dbReference>
<evidence type="ECO:0000256" key="2">
    <source>
        <dbReference type="SAM" id="SignalP"/>
    </source>
</evidence>
<sequence>MNLFQPTVSLALRRVMYAAAFVSGVSVWSQPALAATQGDHPRLAPMKDVTVVYHLAPQMMPKAGDAQQKNKDVKVAFSGSGDWVRIDSADGRGVTILDRPHGVVTLIMLEQHLYTQLHPQHGLHNPFLLDLSMNYTRSGHDIIAGVPCVKWSISNTHGKAEACVTEDGVILSENGVDADGAEGAIKAVSVSYHDLPSSIFAPPDGFHPLTIKPHPVGAPVSGGAAVPSANTPAVPSGAPEGGEPPVSDDSATDGTVSQPDQPPSTSAKAPTEGPVPGVGGGQ</sequence>
<organism evidence="3 4">
    <name type="scientific">Neokomagataea tanensis</name>
    <dbReference type="NCBI Taxonomy" id="661191"/>
    <lineage>
        <taxon>Bacteria</taxon>
        <taxon>Pseudomonadati</taxon>
        <taxon>Pseudomonadota</taxon>
        <taxon>Alphaproteobacteria</taxon>
        <taxon>Acetobacterales</taxon>
        <taxon>Acetobacteraceae</taxon>
        <taxon>Neokomagataea</taxon>
    </lineage>
</organism>
<evidence type="ECO:0000313" key="4">
    <source>
        <dbReference type="Proteomes" id="UP000317214"/>
    </source>
</evidence>
<proteinExistence type="predicted"/>
<evidence type="ECO:0000313" key="3">
    <source>
        <dbReference type="EMBL" id="QDH24338.1"/>
    </source>
</evidence>
<evidence type="ECO:0000256" key="1">
    <source>
        <dbReference type="SAM" id="MobiDB-lite"/>
    </source>
</evidence>
<evidence type="ECO:0008006" key="5">
    <source>
        <dbReference type="Google" id="ProtNLM"/>
    </source>
</evidence>
<feature type="chain" id="PRO_5021349615" description="DUF4412 domain-containing protein" evidence="2">
    <location>
        <begin position="35"/>
        <end position="282"/>
    </location>
</feature>
<name>A0A4Y6V644_9PROT</name>
<gene>
    <name evidence="3" type="ORF">D5366_02640</name>
</gene>
<reference evidence="3 4" key="1">
    <citation type="submission" date="2018-09" db="EMBL/GenBank/DDBJ databases">
        <title>The complete genome sequence of Neokomagataea tanensis NBRC 106556(T).</title>
        <authorList>
            <person name="Chua K.-O."/>
            <person name="See-Too W.-S."/>
            <person name="Hong K.-W."/>
            <person name="Yin W.-F."/>
            <person name="Chan K.-G."/>
        </authorList>
    </citation>
    <scope>NUCLEOTIDE SEQUENCE [LARGE SCALE GENOMIC DNA]</scope>
    <source>
        <strain evidence="4">AH13 \ NBRC 106556</strain>
    </source>
</reference>